<dbReference type="PANTHER" id="PTHR33525">
    <property type="match status" value="1"/>
</dbReference>
<name>A0A0G9K9I5_9BACT</name>
<dbReference type="InterPro" id="IPR013976">
    <property type="entry name" value="HDOD"/>
</dbReference>
<organism evidence="2 3">
    <name type="scientific">Aliarcobacter butzleri L348</name>
    <dbReference type="NCBI Taxonomy" id="1447256"/>
    <lineage>
        <taxon>Bacteria</taxon>
        <taxon>Pseudomonadati</taxon>
        <taxon>Campylobacterota</taxon>
        <taxon>Epsilonproteobacteria</taxon>
        <taxon>Campylobacterales</taxon>
        <taxon>Arcobacteraceae</taxon>
        <taxon>Aliarcobacter</taxon>
    </lineage>
</organism>
<reference evidence="2 3" key="1">
    <citation type="submission" date="2014-01" db="EMBL/GenBank/DDBJ databases">
        <title>Development of a Comparative Genomic Fingerprinting Assay for High Resolution Genotyping of Arcobacter butzleri.</title>
        <authorList>
            <person name="Webb A.L."/>
            <person name="Inglis G.D."/>
            <person name="Kruczkiewicz P."/>
            <person name="Selinger L.B."/>
            <person name="Taboada E.N."/>
        </authorList>
    </citation>
    <scope>NUCLEOTIDE SEQUENCE [LARGE SCALE GENOMIC DNA]</scope>
    <source>
        <strain evidence="2 3">L348</strain>
    </source>
</reference>
<evidence type="ECO:0000313" key="3">
    <source>
        <dbReference type="Proteomes" id="UP000035514"/>
    </source>
</evidence>
<dbReference type="InterPro" id="IPR052340">
    <property type="entry name" value="RNase_Y/CdgJ"/>
</dbReference>
<dbReference type="AlphaFoldDB" id="A0A0G9K9I5"/>
<accession>A0A0G9K9I5</accession>
<dbReference type="PROSITE" id="PS51833">
    <property type="entry name" value="HDOD"/>
    <property type="match status" value="1"/>
</dbReference>
<protein>
    <recommendedName>
        <fullName evidence="1">HDOD domain-containing protein</fullName>
    </recommendedName>
</protein>
<dbReference type="PANTHER" id="PTHR33525:SF4">
    <property type="entry name" value="CYCLIC DI-GMP PHOSPHODIESTERASE CDGJ"/>
    <property type="match status" value="1"/>
</dbReference>
<dbReference type="Pfam" id="PF08668">
    <property type="entry name" value="HDOD"/>
    <property type="match status" value="1"/>
</dbReference>
<evidence type="ECO:0000259" key="1">
    <source>
        <dbReference type="PROSITE" id="PS51833"/>
    </source>
</evidence>
<dbReference type="Proteomes" id="UP000035514">
    <property type="component" value="Unassembled WGS sequence"/>
</dbReference>
<comment type="caution">
    <text evidence="2">The sequence shown here is derived from an EMBL/GenBank/DDBJ whole genome shotgun (WGS) entry which is preliminary data.</text>
</comment>
<dbReference type="PATRIC" id="fig|1447256.3.peg.986"/>
<gene>
    <name evidence="2" type="ORF">AA20_05070</name>
</gene>
<proteinExistence type="predicted"/>
<feature type="domain" description="HDOD" evidence="1">
    <location>
        <begin position="13"/>
        <end position="210"/>
    </location>
</feature>
<dbReference type="EMBL" id="JAIQ01000079">
    <property type="protein sequence ID" value="KLE00893.1"/>
    <property type="molecule type" value="Genomic_DNA"/>
</dbReference>
<dbReference type="Gene3D" id="1.10.3210.10">
    <property type="entry name" value="Hypothetical protein af1432"/>
    <property type="match status" value="1"/>
</dbReference>
<sequence length="274" mass="30745">MFSTNILNKIDSLPPLPKTIIEVEEFRKKPNKEIADLLKIIEKDALIVSTLLKISNSAMFGFRSRVETPARAVSLLGINFTISIAIAGTVQNLLKSDLEPYGVNVNDFMKASNTASILANLWFSKIDLALKEEIVLPALLQETGKFILADYIKQENLSETFRGKVDSGELIEDVERNLLGITTSQVTAQIFRHWKLSDKLVNMIENVDNISNVSDEYKKQTQILEVIKTAAYIKNPLSDENVKKAIEKASKYKLDITSLKNAITTLKDRVDNML</sequence>
<evidence type="ECO:0000313" key="2">
    <source>
        <dbReference type="EMBL" id="KLE00893.1"/>
    </source>
</evidence>
<dbReference type="SUPFAM" id="SSF109604">
    <property type="entry name" value="HD-domain/PDEase-like"/>
    <property type="match status" value="1"/>
</dbReference>
<dbReference type="RefSeq" id="WP_046996556.1">
    <property type="nucleotide sequence ID" value="NZ_JAIQ01000079.1"/>
</dbReference>